<dbReference type="Pfam" id="PF00400">
    <property type="entry name" value="WD40"/>
    <property type="match status" value="1"/>
</dbReference>
<evidence type="ECO:0000313" key="7">
    <source>
        <dbReference type="Proteomes" id="UP001341840"/>
    </source>
</evidence>
<protein>
    <recommendedName>
        <fullName evidence="8">E3 ubiquitin-protein ligase LIN-1</fullName>
    </recommendedName>
</protein>
<evidence type="ECO:0000259" key="5">
    <source>
        <dbReference type="Pfam" id="PF23654"/>
    </source>
</evidence>
<evidence type="ECO:0000256" key="2">
    <source>
        <dbReference type="SAM" id="MobiDB-lite"/>
    </source>
</evidence>
<dbReference type="SMART" id="SM00320">
    <property type="entry name" value="WD40"/>
    <property type="match status" value="3"/>
</dbReference>
<dbReference type="InterPro" id="IPR011989">
    <property type="entry name" value="ARM-like"/>
</dbReference>
<feature type="domain" description="Putative E3 ubiquitin-protein ligase LIN ARM-like" evidence="4">
    <location>
        <begin position="564"/>
        <end position="804"/>
    </location>
</feature>
<dbReference type="Pfam" id="PF23654">
    <property type="entry name" value="ARM_LIN_2nd"/>
    <property type="match status" value="1"/>
</dbReference>
<evidence type="ECO:0000256" key="1">
    <source>
        <dbReference type="PROSITE-ProRule" id="PRU00221"/>
    </source>
</evidence>
<dbReference type="InterPro" id="IPR015943">
    <property type="entry name" value="WD40/YVTN_repeat-like_dom_sf"/>
</dbReference>
<dbReference type="SUPFAM" id="SSF48371">
    <property type="entry name" value="ARM repeat"/>
    <property type="match status" value="1"/>
</dbReference>
<feature type="region of interest" description="Disordered" evidence="2">
    <location>
        <begin position="167"/>
        <end position="199"/>
    </location>
</feature>
<keyword evidence="1" id="KW-0853">WD repeat</keyword>
<dbReference type="PANTHER" id="PTHR35549">
    <property type="entry name" value="OS04G0584500 PROTEIN"/>
    <property type="match status" value="1"/>
</dbReference>
<dbReference type="InterPro" id="IPR016024">
    <property type="entry name" value="ARM-type_fold"/>
</dbReference>
<keyword evidence="7" id="KW-1185">Reference proteome</keyword>
<dbReference type="EMBL" id="JASCZI010090685">
    <property type="protein sequence ID" value="MED6144946.1"/>
    <property type="molecule type" value="Genomic_DNA"/>
</dbReference>
<dbReference type="PROSITE" id="PS50294">
    <property type="entry name" value="WD_REPEATS_REGION"/>
    <property type="match status" value="1"/>
</dbReference>
<organism evidence="6 7">
    <name type="scientific">Stylosanthes scabra</name>
    <dbReference type="NCBI Taxonomy" id="79078"/>
    <lineage>
        <taxon>Eukaryota</taxon>
        <taxon>Viridiplantae</taxon>
        <taxon>Streptophyta</taxon>
        <taxon>Embryophyta</taxon>
        <taxon>Tracheophyta</taxon>
        <taxon>Spermatophyta</taxon>
        <taxon>Magnoliopsida</taxon>
        <taxon>eudicotyledons</taxon>
        <taxon>Gunneridae</taxon>
        <taxon>Pentapetalae</taxon>
        <taxon>rosids</taxon>
        <taxon>fabids</taxon>
        <taxon>Fabales</taxon>
        <taxon>Fabaceae</taxon>
        <taxon>Papilionoideae</taxon>
        <taxon>50 kb inversion clade</taxon>
        <taxon>dalbergioids sensu lato</taxon>
        <taxon>Dalbergieae</taxon>
        <taxon>Pterocarpus clade</taxon>
        <taxon>Stylosanthes</taxon>
    </lineage>
</organism>
<dbReference type="PROSITE" id="PS50082">
    <property type="entry name" value="WD_REPEATS_2"/>
    <property type="match status" value="2"/>
</dbReference>
<name>A0ABU6T8B6_9FABA</name>
<dbReference type="InterPro" id="IPR056512">
    <property type="entry name" value="LIN_N"/>
</dbReference>
<gene>
    <name evidence="6" type="ORF">PIB30_020241</name>
</gene>
<feature type="domain" description="Putative E3 ubiquitin-protein ligase LIN ARM repeats" evidence="5">
    <location>
        <begin position="405"/>
        <end position="562"/>
    </location>
</feature>
<dbReference type="Gene3D" id="2.130.10.10">
    <property type="entry name" value="YVTN repeat-like/Quinoprotein amine dehydrogenase"/>
    <property type="match status" value="2"/>
</dbReference>
<dbReference type="InterPro" id="IPR036322">
    <property type="entry name" value="WD40_repeat_dom_sf"/>
</dbReference>
<evidence type="ECO:0008006" key="8">
    <source>
        <dbReference type="Google" id="ProtNLM"/>
    </source>
</evidence>
<feature type="repeat" description="WD" evidence="1">
    <location>
        <begin position="883"/>
        <end position="906"/>
    </location>
</feature>
<proteinExistence type="predicted"/>
<dbReference type="Gene3D" id="1.25.10.10">
    <property type="entry name" value="Leucine-rich Repeat Variant"/>
    <property type="match status" value="1"/>
</dbReference>
<dbReference type="InterPro" id="IPR055566">
    <property type="entry name" value="ARM_LIN"/>
</dbReference>
<reference evidence="6 7" key="1">
    <citation type="journal article" date="2023" name="Plants (Basel)">
        <title>Bridging the Gap: Combining Genomics and Transcriptomics Approaches to Understand Stylosanthes scabra, an Orphan Legume from the Brazilian Caatinga.</title>
        <authorList>
            <person name="Ferreira-Neto J.R.C."/>
            <person name="da Silva M.D."/>
            <person name="Binneck E."/>
            <person name="de Melo N.F."/>
            <person name="da Silva R.H."/>
            <person name="de Melo A.L.T.M."/>
            <person name="Pandolfi V."/>
            <person name="Bustamante F.O."/>
            <person name="Brasileiro-Vidal A.C."/>
            <person name="Benko-Iseppon A.M."/>
        </authorList>
    </citation>
    <scope>NUCLEOTIDE SEQUENCE [LARGE SCALE GENOMIC DNA]</scope>
    <source>
        <tissue evidence="6">Leaves</tissue>
    </source>
</reference>
<evidence type="ECO:0000313" key="6">
    <source>
        <dbReference type="EMBL" id="MED6144946.1"/>
    </source>
</evidence>
<accession>A0ABU6T8B6</accession>
<dbReference type="Proteomes" id="UP001341840">
    <property type="component" value="Unassembled WGS sequence"/>
</dbReference>
<dbReference type="Pfam" id="PF23568">
    <property type="entry name" value="ARM_LIN"/>
    <property type="match status" value="1"/>
</dbReference>
<comment type="caution">
    <text evidence="6">The sequence shown here is derived from an EMBL/GenBank/DDBJ whole genome shotgun (WGS) entry which is preliminary data.</text>
</comment>
<dbReference type="InterPro" id="IPR001680">
    <property type="entry name" value="WD40_rpt"/>
</dbReference>
<dbReference type="PANTHER" id="PTHR35549:SF2">
    <property type="entry name" value="TRANSDUCIN_WD40 REPEAT-LIKE SUPERFAMILY PROTEIN"/>
    <property type="match status" value="1"/>
</dbReference>
<dbReference type="InterPro" id="IPR056514">
    <property type="entry name" value="ARM_LIN_2nd"/>
</dbReference>
<feature type="domain" description="Putative E3 ubiquitin-protein ligase LIN N-terminal" evidence="3">
    <location>
        <begin position="13"/>
        <end position="217"/>
    </location>
</feature>
<dbReference type="Pfam" id="PF23628">
    <property type="entry name" value="ARM_LIN_C"/>
    <property type="match status" value="1"/>
</dbReference>
<sequence length="1152" mass="131017">MIDLKFIWVLVSINRYILETLSNERSRNALKLKCTSKLRIQKQEFFEFSEQSVLSNLYWGIDTIEAAIQAQQPEEKSFRLMNSEQMLQVPAMLDEDEVTATVSNRYLVCCSYFYLSVVRNLQGDEWQSALHFLQAVLVSPQIVCNEFASELCQSLFPQENIMLLKRKKKKKKQNVKNNNNNNSGSMRLECVSSSSGSSEDEVDEAIRDLARSYKEGLVYYQVMLYGENPWWRSYCSTKQQSSQYVDAPNTSLSTTSFQHEPRLKTCNMYDKVHSLGPQDVIHNMEDRKFHIRAKITKANDPQRETYDRKLHAVKYPRQEELNERSVVNFDSNIFNKSREDATLSISSFHLEDGIIEEALQPLKFHLFDNVTSKSASKHWLSQKDHEESSKTKSRRYSLQDLSGVIERISELHYSEALGKCGQEYTVDIASIYEYLTDSSGTSYASLRDAILDELLVAISTSKEEREIRASVSVLTTIISRNKSVIEDIKKKGLKLCDLASALKQNVHEAAILIYLINPSPIDIKTLELLPILVEIVCTSNSYKNKPESLLLTPHAASLMIIEELVTSFDYATNNMHLAAISSPHVLSGLLEVARNDNLEEFFSLTTILIKCMQFDAQCRQYVSQYTPLAPFIHLLQTENTRAKCMALEFFHEILCIPRSSAINLLQRIQQEGGINVMQILRICAHQLQPDHQLFAANILLQLETLNPCDKSLFREEAVKVLLRALVSQESSEQILSASILSNLAGTYAWTGEPYTSAWLLRKTGLNSPYHHNMIRNFNWLDQSLQDTGTDLWCSKIAKCVLSVGDSIFHALERKQKLIHFSEGVKESLRRLSNVTWMAEELHKVADFLLPNISQRISCVHTQILETSRNFNIAVCSLIYYKGLLFSGYSDGSIKVWDIRGHSASLVWDIKEHKKSVTCFSLSEPSDSLLSGSTDGTIRVWRMVQRKLECVEVIALKEPIHQLHASSETIFAITESQGVKIVNDSRAIRNIFKGKHVKCMTLTQGKLYIGCTDSSIQEYSATYNREQEIKPPTRSWIKQSKPIHSIAAYREWLYSASKHVEGTTFKEWKKRTGKPKISINSDKGDNVMAMEVVEDFIYLISSSSANSIQIWLRGKPKKLGRISAGSKITSLLAANDIILCGTEMGQIKGWIPL</sequence>
<feature type="repeat" description="WD" evidence="1">
    <location>
        <begin position="909"/>
        <end position="942"/>
    </location>
</feature>
<dbReference type="SUPFAM" id="SSF50978">
    <property type="entry name" value="WD40 repeat-like"/>
    <property type="match status" value="1"/>
</dbReference>
<evidence type="ECO:0000259" key="4">
    <source>
        <dbReference type="Pfam" id="PF23628"/>
    </source>
</evidence>
<evidence type="ECO:0000259" key="3">
    <source>
        <dbReference type="Pfam" id="PF23568"/>
    </source>
</evidence>